<dbReference type="InParanoid" id="A0A7I4EVJ2"/>
<dbReference type="Proteomes" id="UP000006727">
    <property type="component" value="Chromosome 5"/>
</dbReference>
<dbReference type="AlphaFoldDB" id="A0A7I4EVJ2"/>
<reference evidence="1 2" key="2">
    <citation type="journal article" date="2018" name="Plant J.">
        <title>The Physcomitrella patens chromosome-scale assembly reveals moss genome structure and evolution.</title>
        <authorList>
            <person name="Lang D."/>
            <person name="Ullrich K.K."/>
            <person name="Murat F."/>
            <person name="Fuchs J."/>
            <person name="Jenkins J."/>
            <person name="Haas F.B."/>
            <person name="Piednoel M."/>
            <person name="Gundlach H."/>
            <person name="Van Bel M."/>
            <person name="Meyberg R."/>
            <person name="Vives C."/>
            <person name="Morata J."/>
            <person name="Symeonidi A."/>
            <person name="Hiss M."/>
            <person name="Muchero W."/>
            <person name="Kamisugi Y."/>
            <person name="Saleh O."/>
            <person name="Blanc G."/>
            <person name="Decker E.L."/>
            <person name="van Gessel N."/>
            <person name="Grimwood J."/>
            <person name="Hayes R.D."/>
            <person name="Graham S.W."/>
            <person name="Gunter L.E."/>
            <person name="McDaniel S.F."/>
            <person name="Hoernstein S.N.W."/>
            <person name="Larsson A."/>
            <person name="Li F.W."/>
            <person name="Perroud P.F."/>
            <person name="Phillips J."/>
            <person name="Ranjan P."/>
            <person name="Rokshar D.S."/>
            <person name="Rothfels C.J."/>
            <person name="Schneider L."/>
            <person name="Shu S."/>
            <person name="Stevenson D.W."/>
            <person name="Thummler F."/>
            <person name="Tillich M."/>
            <person name="Villarreal Aguilar J.C."/>
            <person name="Widiez T."/>
            <person name="Wong G.K."/>
            <person name="Wymore A."/>
            <person name="Zhang Y."/>
            <person name="Zimmer A.D."/>
            <person name="Quatrano R.S."/>
            <person name="Mayer K.F.X."/>
            <person name="Goodstein D."/>
            <person name="Casacuberta J.M."/>
            <person name="Vandepoele K."/>
            <person name="Reski R."/>
            <person name="Cuming A.C."/>
            <person name="Tuskan G.A."/>
            <person name="Maumus F."/>
            <person name="Salse J."/>
            <person name="Schmutz J."/>
            <person name="Rensing S.A."/>
        </authorList>
    </citation>
    <scope>NUCLEOTIDE SEQUENCE [LARGE SCALE GENOMIC DNA]</scope>
    <source>
        <strain evidence="1 2">cv. Gransden 2004</strain>
    </source>
</reference>
<evidence type="ECO:0000313" key="2">
    <source>
        <dbReference type="Proteomes" id="UP000006727"/>
    </source>
</evidence>
<keyword evidence="2" id="KW-1185">Reference proteome</keyword>
<accession>A0A7I4EVJ2</accession>
<organism evidence="1 2">
    <name type="scientific">Physcomitrium patens</name>
    <name type="common">Spreading-leaved earth moss</name>
    <name type="synonym">Physcomitrella patens</name>
    <dbReference type="NCBI Taxonomy" id="3218"/>
    <lineage>
        <taxon>Eukaryota</taxon>
        <taxon>Viridiplantae</taxon>
        <taxon>Streptophyta</taxon>
        <taxon>Embryophyta</taxon>
        <taxon>Bryophyta</taxon>
        <taxon>Bryophytina</taxon>
        <taxon>Bryopsida</taxon>
        <taxon>Funariidae</taxon>
        <taxon>Funariales</taxon>
        <taxon>Funariaceae</taxon>
        <taxon>Physcomitrium</taxon>
    </lineage>
</organism>
<reference evidence="1" key="3">
    <citation type="submission" date="2020-12" db="UniProtKB">
        <authorList>
            <consortium name="EnsemblPlants"/>
        </authorList>
    </citation>
    <scope>IDENTIFICATION</scope>
</reference>
<dbReference type="EnsemblPlants" id="Pp3c5_4650V3.1">
    <property type="protein sequence ID" value="PAC:32954447.CDS.1"/>
    <property type="gene ID" value="Pp3c5_4650"/>
</dbReference>
<proteinExistence type="predicted"/>
<dbReference type="EMBL" id="ABEU02000005">
    <property type="status" value="NOT_ANNOTATED_CDS"/>
    <property type="molecule type" value="Genomic_DNA"/>
</dbReference>
<reference evidence="1 2" key="1">
    <citation type="journal article" date="2008" name="Science">
        <title>The Physcomitrella genome reveals evolutionary insights into the conquest of land by plants.</title>
        <authorList>
            <person name="Rensing S."/>
            <person name="Lang D."/>
            <person name="Zimmer A."/>
            <person name="Terry A."/>
            <person name="Salamov A."/>
            <person name="Shapiro H."/>
            <person name="Nishiyama T."/>
            <person name="Perroud P.-F."/>
            <person name="Lindquist E."/>
            <person name="Kamisugi Y."/>
            <person name="Tanahashi T."/>
            <person name="Sakakibara K."/>
            <person name="Fujita T."/>
            <person name="Oishi K."/>
            <person name="Shin-I T."/>
            <person name="Kuroki Y."/>
            <person name="Toyoda A."/>
            <person name="Suzuki Y."/>
            <person name="Hashimoto A."/>
            <person name="Yamaguchi K."/>
            <person name="Sugano A."/>
            <person name="Kohara Y."/>
            <person name="Fujiyama A."/>
            <person name="Anterola A."/>
            <person name="Aoki S."/>
            <person name="Ashton N."/>
            <person name="Barbazuk W.B."/>
            <person name="Barker E."/>
            <person name="Bennetzen J."/>
            <person name="Bezanilla M."/>
            <person name="Blankenship R."/>
            <person name="Cho S.H."/>
            <person name="Dutcher S."/>
            <person name="Estelle M."/>
            <person name="Fawcett J.A."/>
            <person name="Gundlach H."/>
            <person name="Hanada K."/>
            <person name="Heyl A."/>
            <person name="Hicks K.A."/>
            <person name="Hugh J."/>
            <person name="Lohr M."/>
            <person name="Mayer K."/>
            <person name="Melkozernov A."/>
            <person name="Murata T."/>
            <person name="Nelson D."/>
            <person name="Pils B."/>
            <person name="Prigge M."/>
            <person name="Reiss B."/>
            <person name="Renner T."/>
            <person name="Rombauts S."/>
            <person name="Rushton P."/>
            <person name="Sanderfoot A."/>
            <person name="Schween G."/>
            <person name="Shiu S.-H."/>
            <person name="Stueber K."/>
            <person name="Theodoulou F.L."/>
            <person name="Tu H."/>
            <person name="Van de Peer Y."/>
            <person name="Verrier P.J."/>
            <person name="Waters E."/>
            <person name="Wood A."/>
            <person name="Yang L."/>
            <person name="Cove D."/>
            <person name="Cuming A."/>
            <person name="Hasebe M."/>
            <person name="Lucas S."/>
            <person name="Mishler D.B."/>
            <person name="Reski R."/>
            <person name="Grigoriev I."/>
            <person name="Quatrano R.S."/>
            <person name="Boore J.L."/>
        </authorList>
    </citation>
    <scope>NUCLEOTIDE SEQUENCE [LARGE SCALE GENOMIC DNA]</scope>
    <source>
        <strain evidence="1 2">cv. Gransden 2004</strain>
    </source>
</reference>
<dbReference type="Gramene" id="Pp3c5_4650V3.1">
    <property type="protein sequence ID" value="PAC:32954447.CDS.1"/>
    <property type="gene ID" value="Pp3c5_4650"/>
</dbReference>
<sequence length="154" mass="17141">MQCAAALSSQFNGDLKVLMNDTCYELITSQFRIRVLFANFEGHVDMAHVFHVHSTPSCFIESLQSSHVSKNKLHVLHIKDFKLINRSGAVRRVFEGCVCSALMTEAHKSSAGRSMGQEIKKLLSSGHEVSSICPYRAEQVLMEGNQLVLCTLQV</sequence>
<name>A0A7I4EVJ2_PHYPA</name>
<protein>
    <submittedName>
        <fullName evidence="1">Uncharacterized protein</fullName>
    </submittedName>
</protein>
<evidence type="ECO:0000313" key="1">
    <source>
        <dbReference type="EnsemblPlants" id="PAC:32954447.CDS.1"/>
    </source>
</evidence>